<comment type="cofactor">
    <cofactor evidence="1">
        <name>[3Fe-4S] cluster</name>
        <dbReference type="ChEBI" id="CHEBI:21137"/>
    </cofactor>
</comment>
<protein>
    <submittedName>
        <fullName evidence="8">Ferredoxin</fullName>
    </submittedName>
</protein>
<evidence type="ECO:0000256" key="5">
    <source>
        <dbReference type="ARBA" id="ARBA00023004"/>
    </source>
</evidence>
<gene>
    <name evidence="8" type="ORF">MPUL_14000</name>
</gene>
<reference evidence="8 9" key="1">
    <citation type="journal article" date="2019" name="Emerg. Microbes Infect.">
        <title>Comprehensive subspecies identification of 175 nontuberculous mycobacteria species based on 7547 genomic profiles.</title>
        <authorList>
            <person name="Matsumoto Y."/>
            <person name="Kinjo T."/>
            <person name="Motooka D."/>
            <person name="Nabeya D."/>
            <person name="Jung N."/>
            <person name="Uechi K."/>
            <person name="Horii T."/>
            <person name="Iida T."/>
            <person name="Fujita J."/>
            <person name="Nakamura S."/>
        </authorList>
    </citation>
    <scope>NUCLEOTIDE SEQUENCE [LARGE SCALE GENOMIC DNA]</scope>
    <source>
        <strain evidence="8 9">JCM 6370</strain>
    </source>
</reference>
<dbReference type="AlphaFoldDB" id="A0A7I7UFZ8"/>
<accession>A0A7I7UFZ8</accession>
<evidence type="ECO:0000256" key="7">
    <source>
        <dbReference type="ARBA" id="ARBA00023291"/>
    </source>
</evidence>
<keyword evidence="2" id="KW-0813">Transport</keyword>
<keyword evidence="9" id="KW-1185">Reference proteome</keyword>
<evidence type="ECO:0000256" key="6">
    <source>
        <dbReference type="ARBA" id="ARBA00023014"/>
    </source>
</evidence>
<dbReference type="Proteomes" id="UP000467252">
    <property type="component" value="Chromosome"/>
</dbReference>
<dbReference type="EMBL" id="AP022599">
    <property type="protein sequence ID" value="BBY80242.1"/>
    <property type="molecule type" value="Genomic_DNA"/>
</dbReference>
<keyword evidence="4" id="KW-0249">Electron transport</keyword>
<name>A0A7I7UFZ8_MYCPV</name>
<keyword evidence="6" id="KW-0411">Iron-sulfur</keyword>
<keyword evidence="3" id="KW-0479">Metal-binding</keyword>
<dbReference type="SUPFAM" id="SSF54862">
    <property type="entry name" value="4Fe-4S ferredoxins"/>
    <property type="match status" value="1"/>
</dbReference>
<evidence type="ECO:0000256" key="4">
    <source>
        <dbReference type="ARBA" id="ARBA00022982"/>
    </source>
</evidence>
<evidence type="ECO:0000256" key="1">
    <source>
        <dbReference type="ARBA" id="ARBA00001927"/>
    </source>
</evidence>
<dbReference type="PANTHER" id="PTHR36923">
    <property type="entry name" value="FERREDOXIN"/>
    <property type="match status" value="1"/>
</dbReference>
<organism evidence="8 9">
    <name type="scientific">Mycolicibacterium pulveris</name>
    <name type="common">Mycobacterium pulveris</name>
    <dbReference type="NCBI Taxonomy" id="36813"/>
    <lineage>
        <taxon>Bacteria</taxon>
        <taxon>Bacillati</taxon>
        <taxon>Actinomycetota</taxon>
        <taxon>Actinomycetes</taxon>
        <taxon>Mycobacteriales</taxon>
        <taxon>Mycobacteriaceae</taxon>
        <taxon>Mycolicibacterium</taxon>
    </lineage>
</organism>
<dbReference type="Gene3D" id="3.30.70.20">
    <property type="match status" value="1"/>
</dbReference>
<dbReference type="InterPro" id="IPR051269">
    <property type="entry name" value="Fe-S_cluster_ET"/>
</dbReference>
<keyword evidence="5" id="KW-0408">Iron</keyword>
<evidence type="ECO:0000256" key="3">
    <source>
        <dbReference type="ARBA" id="ARBA00022723"/>
    </source>
</evidence>
<sequence>MTVMRVIVDTQRCELHGECMVAAPEVFTIEADDTFVTVLNPEPGQHLRSKVEEAVMMCPMGAIRIED</sequence>
<evidence type="ECO:0000313" key="8">
    <source>
        <dbReference type="EMBL" id="BBY80242.1"/>
    </source>
</evidence>
<dbReference type="PANTHER" id="PTHR36923:SF3">
    <property type="entry name" value="FERREDOXIN"/>
    <property type="match status" value="1"/>
</dbReference>
<dbReference type="GO" id="GO:0046872">
    <property type="term" value="F:metal ion binding"/>
    <property type="evidence" value="ECO:0007669"/>
    <property type="project" value="UniProtKB-KW"/>
</dbReference>
<keyword evidence="7" id="KW-0003">3Fe-4S</keyword>
<proteinExistence type="predicted"/>
<dbReference type="Pfam" id="PF13459">
    <property type="entry name" value="Fer4_15"/>
    <property type="match status" value="1"/>
</dbReference>
<dbReference type="GO" id="GO:0051538">
    <property type="term" value="F:3 iron, 4 sulfur cluster binding"/>
    <property type="evidence" value="ECO:0007669"/>
    <property type="project" value="UniProtKB-KW"/>
</dbReference>
<evidence type="ECO:0000256" key="2">
    <source>
        <dbReference type="ARBA" id="ARBA00022448"/>
    </source>
</evidence>
<evidence type="ECO:0000313" key="9">
    <source>
        <dbReference type="Proteomes" id="UP000467252"/>
    </source>
</evidence>